<dbReference type="Proteomes" id="UP000054538">
    <property type="component" value="Unassembled WGS sequence"/>
</dbReference>
<evidence type="ECO:0000256" key="1">
    <source>
        <dbReference type="SAM" id="MobiDB-lite"/>
    </source>
</evidence>
<protein>
    <submittedName>
        <fullName evidence="2">Uncharacterized protein</fullName>
    </submittedName>
</protein>
<sequence>MNLNRFFSTTRCDRDVLVTLSQIYPTPKVLPRQLPVHREGCSSDRPAAGSHLHISKS</sequence>
<name>A0A0D0DH40_9AGAM</name>
<reference evidence="3" key="2">
    <citation type="submission" date="2015-01" db="EMBL/GenBank/DDBJ databases">
        <title>Evolutionary Origins and Diversification of the Mycorrhizal Mutualists.</title>
        <authorList>
            <consortium name="DOE Joint Genome Institute"/>
            <consortium name="Mycorrhizal Genomics Consortium"/>
            <person name="Kohler A."/>
            <person name="Kuo A."/>
            <person name="Nagy L.G."/>
            <person name="Floudas D."/>
            <person name="Copeland A."/>
            <person name="Barry K.W."/>
            <person name="Cichocki N."/>
            <person name="Veneault-Fourrey C."/>
            <person name="LaButti K."/>
            <person name="Lindquist E.A."/>
            <person name="Lipzen A."/>
            <person name="Lundell T."/>
            <person name="Morin E."/>
            <person name="Murat C."/>
            <person name="Riley R."/>
            <person name="Ohm R."/>
            <person name="Sun H."/>
            <person name="Tunlid A."/>
            <person name="Henrissat B."/>
            <person name="Grigoriev I.V."/>
            <person name="Hibbett D.S."/>
            <person name="Martin F."/>
        </authorList>
    </citation>
    <scope>NUCLEOTIDE SEQUENCE [LARGE SCALE GENOMIC DNA]</scope>
    <source>
        <strain evidence="3">Ve08.2h10</strain>
    </source>
</reference>
<gene>
    <name evidence="2" type="ORF">PAXRUDRAFT_824946</name>
</gene>
<dbReference type="AlphaFoldDB" id="A0A0D0DH40"/>
<evidence type="ECO:0000313" key="2">
    <source>
        <dbReference type="EMBL" id="KIK97402.1"/>
    </source>
</evidence>
<accession>A0A0D0DH40</accession>
<dbReference type="HOGENOM" id="CLU_2997080_0_0_1"/>
<proteinExistence type="predicted"/>
<feature type="region of interest" description="Disordered" evidence="1">
    <location>
        <begin position="38"/>
        <end position="57"/>
    </location>
</feature>
<dbReference type="EMBL" id="KN824937">
    <property type="protein sequence ID" value="KIK97402.1"/>
    <property type="molecule type" value="Genomic_DNA"/>
</dbReference>
<reference evidence="2 3" key="1">
    <citation type="submission" date="2014-04" db="EMBL/GenBank/DDBJ databases">
        <authorList>
            <consortium name="DOE Joint Genome Institute"/>
            <person name="Kuo A."/>
            <person name="Kohler A."/>
            <person name="Jargeat P."/>
            <person name="Nagy L.G."/>
            <person name="Floudas D."/>
            <person name="Copeland A."/>
            <person name="Barry K.W."/>
            <person name="Cichocki N."/>
            <person name="Veneault-Fourrey C."/>
            <person name="LaButti K."/>
            <person name="Lindquist E.A."/>
            <person name="Lipzen A."/>
            <person name="Lundell T."/>
            <person name="Morin E."/>
            <person name="Murat C."/>
            <person name="Sun H."/>
            <person name="Tunlid A."/>
            <person name="Henrissat B."/>
            <person name="Grigoriev I.V."/>
            <person name="Hibbett D.S."/>
            <person name="Martin F."/>
            <person name="Nordberg H.P."/>
            <person name="Cantor M.N."/>
            <person name="Hua S.X."/>
        </authorList>
    </citation>
    <scope>NUCLEOTIDE SEQUENCE [LARGE SCALE GENOMIC DNA]</scope>
    <source>
        <strain evidence="2 3">Ve08.2h10</strain>
    </source>
</reference>
<dbReference type="InParanoid" id="A0A0D0DH40"/>
<organism evidence="2 3">
    <name type="scientific">Paxillus rubicundulus Ve08.2h10</name>
    <dbReference type="NCBI Taxonomy" id="930991"/>
    <lineage>
        <taxon>Eukaryota</taxon>
        <taxon>Fungi</taxon>
        <taxon>Dikarya</taxon>
        <taxon>Basidiomycota</taxon>
        <taxon>Agaricomycotina</taxon>
        <taxon>Agaricomycetes</taxon>
        <taxon>Agaricomycetidae</taxon>
        <taxon>Boletales</taxon>
        <taxon>Paxilineae</taxon>
        <taxon>Paxillaceae</taxon>
        <taxon>Paxillus</taxon>
    </lineage>
</organism>
<keyword evidence="3" id="KW-1185">Reference proteome</keyword>
<evidence type="ECO:0000313" key="3">
    <source>
        <dbReference type="Proteomes" id="UP000054538"/>
    </source>
</evidence>